<keyword evidence="1" id="KW-0472">Membrane</keyword>
<keyword evidence="3" id="KW-1185">Reference proteome</keyword>
<dbReference type="KEGG" id="aab:A4R43_05400"/>
<dbReference type="EMBL" id="CP015163">
    <property type="protein sequence ID" value="AXB42030.1"/>
    <property type="molecule type" value="Genomic_DNA"/>
</dbReference>
<feature type="transmembrane region" description="Helical" evidence="1">
    <location>
        <begin position="45"/>
        <end position="71"/>
    </location>
</feature>
<protein>
    <recommendedName>
        <fullName evidence="4">Phage holin family protein</fullName>
    </recommendedName>
</protein>
<evidence type="ECO:0000313" key="2">
    <source>
        <dbReference type="EMBL" id="AXB42030.1"/>
    </source>
</evidence>
<name>A0A344L1V6_9PSEU</name>
<keyword evidence="1" id="KW-0812">Transmembrane</keyword>
<dbReference type="RefSeq" id="WP_113691299.1">
    <property type="nucleotide sequence ID" value="NZ_CP015163.1"/>
</dbReference>
<dbReference type="Pfam" id="PF07332">
    <property type="entry name" value="Phage_holin_3_6"/>
    <property type="match status" value="1"/>
</dbReference>
<evidence type="ECO:0000256" key="1">
    <source>
        <dbReference type="SAM" id="Phobius"/>
    </source>
</evidence>
<keyword evidence="1" id="KW-1133">Transmembrane helix</keyword>
<organism evidence="2 3">
    <name type="scientific">Amycolatopsis albispora</name>
    <dbReference type="NCBI Taxonomy" id="1804986"/>
    <lineage>
        <taxon>Bacteria</taxon>
        <taxon>Bacillati</taxon>
        <taxon>Actinomycetota</taxon>
        <taxon>Actinomycetes</taxon>
        <taxon>Pseudonocardiales</taxon>
        <taxon>Pseudonocardiaceae</taxon>
        <taxon>Amycolatopsis</taxon>
    </lineage>
</organism>
<dbReference type="AlphaFoldDB" id="A0A344L1V6"/>
<feature type="transmembrane region" description="Helical" evidence="1">
    <location>
        <begin position="77"/>
        <end position="97"/>
    </location>
</feature>
<sequence>MTQDDRSVSQLVGDASEQLSRLVRDEMRLATAELQRKGKRMGTGAGLAGAAGFIAVLAVVTLVAAAVLGLAVVLPGWAAALIVAGALLVVAGIAGLAGRAQLKRGTPPVPEEAMSSVRTDVKVLKESVHT</sequence>
<evidence type="ECO:0000313" key="3">
    <source>
        <dbReference type="Proteomes" id="UP000250434"/>
    </source>
</evidence>
<reference evidence="2 3" key="1">
    <citation type="submission" date="2016-04" db="EMBL/GenBank/DDBJ databases">
        <title>Complete genome sequence and analysis of deep-sea sediment isolate, Amycolatopsis sp. WP1.</title>
        <authorList>
            <person name="Wang H."/>
            <person name="Chen S."/>
            <person name="Wu Q."/>
        </authorList>
    </citation>
    <scope>NUCLEOTIDE SEQUENCE [LARGE SCALE GENOMIC DNA]</scope>
    <source>
        <strain evidence="2 3">WP1</strain>
    </source>
</reference>
<gene>
    <name evidence="2" type="ORF">A4R43_05400</name>
</gene>
<dbReference type="InterPro" id="IPR009937">
    <property type="entry name" value="Phage_holin_3_6"/>
</dbReference>
<dbReference type="Proteomes" id="UP000250434">
    <property type="component" value="Chromosome"/>
</dbReference>
<dbReference type="OrthoDB" id="4870234at2"/>
<proteinExistence type="predicted"/>
<evidence type="ECO:0008006" key="4">
    <source>
        <dbReference type="Google" id="ProtNLM"/>
    </source>
</evidence>
<accession>A0A344L1V6</accession>